<evidence type="ECO:0000259" key="10">
    <source>
        <dbReference type="Pfam" id="PF00697"/>
    </source>
</evidence>
<evidence type="ECO:0000256" key="3">
    <source>
        <dbReference type="ARBA" id="ARBA00012572"/>
    </source>
</evidence>
<evidence type="ECO:0000313" key="12">
    <source>
        <dbReference type="Proteomes" id="UP000027601"/>
    </source>
</evidence>
<evidence type="ECO:0000313" key="11">
    <source>
        <dbReference type="EMBL" id="GAK35488.1"/>
    </source>
</evidence>
<dbReference type="PANTHER" id="PTHR42894">
    <property type="entry name" value="N-(5'-PHOSPHORIBOSYL)ANTHRANILATE ISOMERASE"/>
    <property type="match status" value="1"/>
</dbReference>
<dbReference type="EC" id="5.3.1.24" evidence="3 9"/>
<comment type="pathway">
    <text evidence="2 9">Amino-acid biosynthesis; L-tryptophan biosynthesis; L-tryptophan from chorismate: step 3/5.</text>
</comment>
<dbReference type="GO" id="GO:0000162">
    <property type="term" value="P:L-tryptophan biosynthetic process"/>
    <property type="evidence" value="ECO:0007669"/>
    <property type="project" value="UniProtKB-UniRule"/>
</dbReference>
<dbReference type="SUPFAM" id="SSF51366">
    <property type="entry name" value="Ribulose-phoshate binding barrel"/>
    <property type="match status" value="1"/>
</dbReference>
<dbReference type="InterPro" id="IPR011060">
    <property type="entry name" value="RibuloseP-bd_barrel"/>
</dbReference>
<keyword evidence="8 9" id="KW-0413">Isomerase</keyword>
<dbReference type="CDD" id="cd00405">
    <property type="entry name" value="PRAI"/>
    <property type="match status" value="1"/>
</dbReference>
<dbReference type="OrthoDB" id="9786954at2"/>
<keyword evidence="5 9" id="KW-0028">Amino-acid biosynthesis</keyword>
<name>A0A069CY19_9BACE</name>
<dbReference type="eggNOG" id="COG0135">
    <property type="taxonomic scope" value="Bacteria"/>
</dbReference>
<keyword evidence="12" id="KW-1185">Reference proteome</keyword>
<dbReference type="InterPro" id="IPR013785">
    <property type="entry name" value="Aldolase_TIM"/>
</dbReference>
<evidence type="ECO:0000256" key="7">
    <source>
        <dbReference type="ARBA" id="ARBA00023141"/>
    </source>
</evidence>
<organism evidence="11 12">
    <name type="scientific">Bacteroides graminisolvens DSM 19988 = JCM 15093</name>
    <dbReference type="NCBI Taxonomy" id="1121097"/>
    <lineage>
        <taxon>Bacteria</taxon>
        <taxon>Pseudomonadati</taxon>
        <taxon>Bacteroidota</taxon>
        <taxon>Bacteroidia</taxon>
        <taxon>Bacteroidales</taxon>
        <taxon>Bacteroidaceae</taxon>
        <taxon>Bacteroides</taxon>
    </lineage>
</organism>
<dbReference type="GO" id="GO:0004640">
    <property type="term" value="F:phosphoribosylanthranilate isomerase activity"/>
    <property type="evidence" value="ECO:0007669"/>
    <property type="project" value="UniProtKB-UniRule"/>
</dbReference>
<evidence type="ECO:0000256" key="2">
    <source>
        <dbReference type="ARBA" id="ARBA00004664"/>
    </source>
</evidence>
<feature type="domain" description="N-(5'phosphoribosyl) anthranilate isomerase (PRAI)" evidence="10">
    <location>
        <begin position="8"/>
        <end position="202"/>
    </location>
</feature>
<protein>
    <recommendedName>
        <fullName evidence="4 9">N-(5'-phosphoribosyl)anthranilate isomerase</fullName>
        <shortName evidence="9">PRAI</shortName>
        <ecNumber evidence="3 9">5.3.1.24</ecNumber>
    </recommendedName>
</protein>
<proteinExistence type="inferred from homology"/>
<dbReference type="Pfam" id="PF00697">
    <property type="entry name" value="PRAI"/>
    <property type="match status" value="1"/>
</dbReference>
<comment type="catalytic activity">
    <reaction evidence="1 9">
        <text>N-(5-phospho-beta-D-ribosyl)anthranilate = 1-(2-carboxyphenylamino)-1-deoxy-D-ribulose 5-phosphate</text>
        <dbReference type="Rhea" id="RHEA:21540"/>
        <dbReference type="ChEBI" id="CHEBI:18277"/>
        <dbReference type="ChEBI" id="CHEBI:58613"/>
        <dbReference type="EC" id="5.3.1.24"/>
    </reaction>
</comment>
<keyword evidence="6 9" id="KW-0822">Tryptophan biosynthesis</keyword>
<comment type="similarity">
    <text evidence="9">Belongs to the TrpF family.</text>
</comment>
<evidence type="ECO:0000256" key="5">
    <source>
        <dbReference type="ARBA" id="ARBA00022605"/>
    </source>
</evidence>
<comment type="caution">
    <text evidence="11">The sequence shown here is derived from an EMBL/GenBank/DDBJ whole genome shotgun (WGS) entry which is preliminary data.</text>
</comment>
<reference evidence="11 12" key="1">
    <citation type="journal article" date="2015" name="Microbes Environ.">
        <title>Distribution and evolution of nitrogen fixation genes in the phylum bacteroidetes.</title>
        <authorList>
            <person name="Inoue J."/>
            <person name="Oshima K."/>
            <person name="Suda W."/>
            <person name="Sakamoto M."/>
            <person name="Iino T."/>
            <person name="Noda S."/>
            <person name="Hongoh Y."/>
            <person name="Hattori M."/>
            <person name="Ohkuma M."/>
        </authorList>
    </citation>
    <scope>NUCLEOTIDE SEQUENCE [LARGE SCALE GENOMIC DNA]</scope>
    <source>
        <strain evidence="11 12">JCM 15093</strain>
    </source>
</reference>
<dbReference type="InterPro" id="IPR044643">
    <property type="entry name" value="TrpF_fam"/>
</dbReference>
<dbReference type="RefSeq" id="WP_024995624.1">
    <property type="nucleotide sequence ID" value="NZ_BAJS01000002.1"/>
</dbReference>
<dbReference type="UniPathway" id="UPA00035">
    <property type="reaction ID" value="UER00042"/>
</dbReference>
<evidence type="ECO:0000256" key="1">
    <source>
        <dbReference type="ARBA" id="ARBA00001164"/>
    </source>
</evidence>
<sequence length="208" mass="23657">MINGKLIKVCGMRVADNIAEVESLGVDLMGFIFYHKSPRYVFDMPAYLPTKAKRVGVFVNETKEMVRTIADRYALDYIQLHGNESPAYCKSLQQCGMKVFKAFSVDKLKDLNGVEEYHGLCDYFVFDTKCEQYGGSGNQFDWSLLDEYKGNTPFLLSGGINLYSAKALKEFHHPQLAGYDLNSRFETAPGMKDIGRIQLFLKELQQQD</sequence>
<evidence type="ECO:0000256" key="8">
    <source>
        <dbReference type="ARBA" id="ARBA00023235"/>
    </source>
</evidence>
<dbReference type="Proteomes" id="UP000027601">
    <property type="component" value="Unassembled WGS sequence"/>
</dbReference>
<dbReference type="EMBL" id="BAJS01000002">
    <property type="protein sequence ID" value="GAK35488.1"/>
    <property type="molecule type" value="Genomic_DNA"/>
</dbReference>
<dbReference type="AlphaFoldDB" id="A0A069CY19"/>
<evidence type="ECO:0000256" key="9">
    <source>
        <dbReference type="HAMAP-Rule" id="MF_00135"/>
    </source>
</evidence>
<evidence type="ECO:0000256" key="4">
    <source>
        <dbReference type="ARBA" id="ARBA00022272"/>
    </source>
</evidence>
<evidence type="ECO:0000256" key="6">
    <source>
        <dbReference type="ARBA" id="ARBA00022822"/>
    </source>
</evidence>
<keyword evidence="7 9" id="KW-0057">Aromatic amino acid biosynthesis</keyword>
<dbReference type="PANTHER" id="PTHR42894:SF1">
    <property type="entry name" value="N-(5'-PHOSPHORIBOSYL)ANTHRANILATE ISOMERASE"/>
    <property type="match status" value="1"/>
</dbReference>
<dbReference type="STRING" id="1121097.GCA_000428125_01216"/>
<gene>
    <name evidence="9" type="primary">trpF</name>
    <name evidence="11" type="ORF">JCM15093_583</name>
</gene>
<dbReference type="Gene3D" id="3.20.20.70">
    <property type="entry name" value="Aldolase class I"/>
    <property type="match status" value="1"/>
</dbReference>
<dbReference type="HAMAP" id="MF_00135">
    <property type="entry name" value="PRAI"/>
    <property type="match status" value="1"/>
</dbReference>
<accession>A0A069CY19</accession>
<dbReference type="InterPro" id="IPR001240">
    <property type="entry name" value="PRAI_dom"/>
</dbReference>